<evidence type="ECO:0000259" key="9">
    <source>
        <dbReference type="Pfam" id="PF07156"/>
    </source>
</evidence>
<evidence type="ECO:0000256" key="4">
    <source>
        <dbReference type="ARBA" id="ARBA00022729"/>
    </source>
</evidence>
<keyword evidence="5" id="KW-0274">FAD</keyword>
<dbReference type="Gene3D" id="3.50.50.60">
    <property type="entry name" value="FAD/NAD(P)-binding domain"/>
    <property type="match status" value="1"/>
</dbReference>
<dbReference type="GO" id="GO:0030327">
    <property type="term" value="P:prenylated protein catabolic process"/>
    <property type="evidence" value="ECO:0007669"/>
    <property type="project" value="TreeGrafter"/>
</dbReference>
<dbReference type="Pfam" id="PF13450">
    <property type="entry name" value="NAD_binding_8"/>
    <property type="match status" value="1"/>
</dbReference>
<evidence type="ECO:0000256" key="2">
    <source>
        <dbReference type="ARBA" id="ARBA00009967"/>
    </source>
</evidence>
<accession>A0AAQ3KZV1</accession>
<proteinExistence type="inferred from homology"/>
<dbReference type="EMBL" id="CP136897">
    <property type="protein sequence ID" value="WOL17869.1"/>
    <property type="molecule type" value="Genomic_DNA"/>
</dbReference>
<keyword evidence="10" id="KW-0456">Lyase</keyword>
<keyword evidence="3" id="KW-0285">Flavoprotein</keyword>
<evidence type="ECO:0000313" key="11">
    <source>
        <dbReference type="Proteomes" id="UP001327560"/>
    </source>
</evidence>
<comment type="similarity">
    <text evidence="2">Belongs to the prenylcysteine oxidase family.</text>
</comment>
<dbReference type="AlphaFoldDB" id="A0AAQ3KZV1"/>
<evidence type="ECO:0000256" key="5">
    <source>
        <dbReference type="ARBA" id="ARBA00022827"/>
    </source>
</evidence>
<keyword evidence="7" id="KW-0325">Glycoprotein</keyword>
<dbReference type="PANTHER" id="PTHR15944:SF0">
    <property type="entry name" value="PRENYLCYSTEINE LYASE DOMAIN-CONTAINING PROTEIN"/>
    <property type="match status" value="1"/>
</dbReference>
<organism evidence="10 11">
    <name type="scientific">Canna indica</name>
    <name type="common">Indian-shot</name>
    <dbReference type="NCBI Taxonomy" id="4628"/>
    <lineage>
        <taxon>Eukaryota</taxon>
        <taxon>Viridiplantae</taxon>
        <taxon>Streptophyta</taxon>
        <taxon>Embryophyta</taxon>
        <taxon>Tracheophyta</taxon>
        <taxon>Spermatophyta</taxon>
        <taxon>Magnoliopsida</taxon>
        <taxon>Liliopsida</taxon>
        <taxon>Zingiberales</taxon>
        <taxon>Cannaceae</taxon>
        <taxon>Canna</taxon>
    </lineage>
</organism>
<dbReference type="PANTHER" id="PTHR15944">
    <property type="entry name" value="FARNESYLCYSTEINE LYASE"/>
    <property type="match status" value="1"/>
</dbReference>
<protein>
    <submittedName>
        <fullName evidence="10">Farnesylcysteine lyase</fullName>
    </submittedName>
</protein>
<evidence type="ECO:0000256" key="3">
    <source>
        <dbReference type="ARBA" id="ARBA00022630"/>
    </source>
</evidence>
<dbReference type="InterPro" id="IPR036188">
    <property type="entry name" value="FAD/NAD-bd_sf"/>
</dbReference>
<dbReference type="Proteomes" id="UP001327560">
    <property type="component" value="Chromosome 8"/>
</dbReference>
<dbReference type="GO" id="GO:0030328">
    <property type="term" value="P:prenylcysteine catabolic process"/>
    <property type="evidence" value="ECO:0007669"/>
    <property type="project" value="InterPro"/>
</dbReference>
<evidence type="ECO:0000256" key="6">
    <source>
        <dbReference type="ARBA" id="ARBA00023002"/>
    </source>
</evidence>
<feature type="domain" description="Prenylcysteine lyase" evidence="9">
    <location>
        <begin position="161"/>
        <end position="486"/>
    </location>
</feature>
<keyword evidence="4 8" id="KW-0732">Signal</keyword>
<evidence type="ECO:0000256" key="8">
    <source>
        <dbReference type="SAM" id="SignalP"/>
    </source>
</evidence>
<keyword evidence="6" id="KW-0560">Oxidoreductase</keyword>
<dbReference type="PIRSF" id="PIRSF036292">
    <property type="entry name" value="Prenylcysteine_oxidase"/>
    <property type="match status" value="1"/>
</dbReference>
<dbReference type="SUPFAM" id="SSF51905">
    <property type="entry name" value="FAD/NAD(P)-binding domain"/>
    <property type="match status" value="1"/>
</dbReference>
<name>A0AAQ3KZV1_9LILI</name>
<evidence type="ECO:0000256" key="7">
    <source>
        <dbReference type="ARBA" id="ARBA00023180"/>
    </source>
</evidence>
<dbReference type="Pfam" id="PF07156">
    <property type="entry name" value="Prenylcys_lyase"/>
    <property type="match status" value="1"/>
</dbReference>
<feature type="signal peptide" evidence="8">
    <location>
        <begin position="1"/>
        <end position="24"/>
    </location>
</feature>
<evidence type="ECO:0000256" key="1">
    <source>
        <dbReference type="ARBA" id="ARBA00001974"/>
    </source>
</evidence>
<dbReference type="InterPro" id="IPR010795">
    <property type="entry name" value="Prenylcys_lyase"/>
</dbReference>
<dbReference type="GO" id="GO:0016829">
    <property type="term" value="F:lyase activity"/>
    <property type="evidence" value="ECO:0007669"/>
    <property type="project" value="UniProtKB-KW"/>
</dbReference>
<reference evidence="10 11" key="1">
    <citation type="submission" date="2023-10" db="EMBL/GenBank/DDBJ databases">
        <title>Chromosome-scale genome assembly provides insights into flower coloration mechanisms of Canna indica.</title>
        <authorList>
            <person name="Li C."/>
        </authorList>
    </citation>
    <scope>NUCLEOTIDE SEQUENCE [LARGE SCALE GENOMIC DNA]</scope>
    <source>
        <tissue evidence="10">Flower</tissue>
    </source>
</reference>
<evidence type="ECO:0000313" key="10">
    <source>
        <dbReference type="EMBL" id="WOL17869.1"/>
    </source>
</evidence>
<dbReference type="FunFam" id="3.50.50.60:FF:000430">
    <property type="entry name" value="Farnesylcysteine lyase"/>
    <property type="match status" value="1"/>
</dbReference>
<gene>
    <name evidence="10" type="ORF">Cni_G26662</name>
</gene>
<comment type="cofactor">
    <cofactor evidence="1">
        <name>FAD</name>
        <dbReference type="ChEBI" id="CHEBI:57692"/>
    </cofactor>
</comment>
<dbReference type="GO" id="GO:0001735">
    <property type="term" value="F:prenylcysteine oxidase activity"/>
    <property type="evidence" value="ECO:0007669"/>
    <property type="project" value="InterPro"/>
</dbReference>
<sequence>MALSGAALLLLATAALFLRYGAEAAASSKVCVVGSGIGGSSVAHFLKHYTCAKSAEVPCMDDIRILERSRRVGGRMATVTIGGDTFEAGASIIHPKNRHALGFARLLNLNTKTEDDSDYDPKSNVSSSSSWFGIWDGSRFVFQTLPPPSSSSSALYRKMYPLLNSLVIFWRYGISLIRMNRFVKEMVEKFLLYYTNLETRPVFETVEEMLKWSGLYGLTRRTLHEELVDAGMSSRLISELVTVITRINYGQDVSISGLAGTVSLAGSDSGLWSVDGGNWQLAAGLIGHTNATLHLHEEIDSISYTGGYYELNSTKGNSYTCEVTVIATPLDELNITFIPPVSVPSRRLQHTFTTFVRGLLNPKYFGLNSASEIPDLVGTLELPDIPFSCVSVLKKYNEEDMTYKMFSRAPLDDSLLDSIFSKRKETIRIDWAAYPHYEAPEVFAPIVLDGAHLYYINSFENAASTIETSAVAAENVARLIISRVSALSSDASIVMPPISAEEVLHTDL</sequence>
<dbReference type="InterPro" id="IPR017046">
    <property type="entry name" value="Prenylcysteine_Oxase1"/>
</dbReference>
<feature type="chain" id="PRO_5043047998" evidence="8">
    <location>
        <begin position="25"/>
        <end position="508"/>
    </location>
</feature>
<keyword evidence="11" id="KW-1185">Reference proteome</keyword>